<dbReference type="Proteomes" id="UP001374599">
    <property type="component" value="Unassembled WGS sequence"/>
</dbReference>
<organism evidence="1 2">
    <name type="scientific">Vallitalea maricola</name>
    <dbReference type="NCBI Taxonomy" id="3074433"/>
    <lineage>
        <taxon>Bacteria</taxon>
        <taxon>Bacillati</taxon>
        <taxon>Bacillota</taxon>
        <taxon>Clostridia</taxon>
        <taxon>Lachnospirales</taxon>
        <taxon>Vallitaleaceae</taxon>
        <taxon>Vallitalea</taxon>
    </lineage>
</organism>
<evidence type="ECO:0000313" key="2">
    <source>
        <dbReference type="Proteomes" id="UP001374599"/>
    </source>
</evidence>
<sequence>MNTLLANAIEKMGIKFFASINRKKSNSQIFKECNKLTSDEIKSIYSRITVFNKNEFFDEPVLINKKVVNGMDVNTYTMPSLYIPIKKYQNIYNTFSENKNIYFEHMACKNSNKKQKTALIYLHGFSERNYNNETKYLFANLVKQYNDLDILAVQQPFHMLRSPNNQPYSGAYIFDSCPIVTIEGIRQSVNDVSQVISYAKQNYTKVIVGGFSLGGHVTSFLGTCDDRADLYIMGQAGAKLPETLNYLSVCPGLYAKKDEWINSGQEFELLYDPIELLKYNPIIPKEKVVSVAGFNDRLVTYERVEELRNLFKSQYNIDYKSGHIGLLLEWKVVMKPLLKIIDEELGE</sequence>
<comment type="caution">
    <text evidence="1">The sequence shown here is derived from an EMBL/GenBank/DDBJ whole genome shotgun (WGS) entry which is preliminary data.</text>
</comment>
<dbReference type="EMBL" id="BTPU01000047">
    <property type="protein sequence ID" value="GMQ63599.1"/>
    <property type="molecule type" value="Genomic_DNA"/>
</dbReference>
<protein>
    <submittedName>
        <fullName evidence="1">Uncharacterized protein</fullName>
    </submittedName>
</protein>
<gene>
    <name evidence="1" type="ORF">AN2V17_28330</name>
</gene>
<reference evidence="1" key="1">
    <citation type="submission" date="2023-09" db="EMBL/GenBank/DDBJ databases">
        <title>Vallitalea sediminicola and Vallitalea maricola sp. nov., anaerobic bacteria isolated from marine sediment.</title>
        <authorList>
            <person name="Hirano S."/>
            <person name="Maeda A."/>
            <person name="Terahara T."/>
            <person name="Mori K."/>
            <person name="Hamada M."/>
            <person name="Matsumoto R."/>
            <person name="Kobayashi T."/>
        </authorList>
    </citation>
    <scope>NUCLEOTIDE SEQUENCE</scope>
    <source>
        <strain evidence="1">AN17-2</strain>
    </source>
</reference>
<proteinExistence type="predicted"/>
<evidence type="ECO:0000313" key="1">
    <source>
        <dbReference type="EMBL" id="GMQ63599.1"/>
    </source>
</evidence>
<name>A0ACB5UM17_9FIRM</name>
<keyword evidence="2" id="KW-1185">Reference proteome</keyword>
<accession>A0ACB5UM17</accession>